<dbReference type="InterPro" id="IPR036691">
    <property type="entry name" value="Endo/exonu/phosph_ase_sf"/>
</dbReference>
<proteinExistence type="predicted"/>
<name>A0AAV9ZHJ5_9AGAR</name>
<dbReference type="AlphaFoldDB" id="A0AAV9ZHJ5"/>
<dbReference type="SUPFAM" id="SSF56219">
    <property type="entry name" value="DNase I-like"/>
    <property type="match status" value="1"/>
</dbReference>
<organism evidence="1 2">
    <name type="scientific">Favolaschia claudopus</name>
    <dbReference type="NCBI Taxonomy" id="2862362"/>
    <lineage>
        <taxon>Eukaryota</taxon>
        <taxon>Fungi</taxon>
        <taxon>Dikarya</taxon>
        <taxon>Basidiomycota</taxon>
        <taxon>Agaricomycotina</taxon>
        <taxon>Agaricomycetes</taxon>
        <taxon>Agaricomycetidae</taxon>
        <taxon>Agaricales</taxon>
        <taxon>Marasmiineae</taxon>
        <taxon>Mycenaceae</taxon>
        <taxon>Favolaschia</taxon>
    </lineage>
</organism>
<gene>
    <name evidence="1" type="ORF">R3P38DRAFT_2578643</name>
</gene>
<comment type="caution">
    <text evidence="1">The sequence shown here is derived from an EMBL/GenBank/DDBJ whole genome shotgun (WGS) entry which is preliminary data.</text>
</comment>
<accession>A0AAV9ZHJ5</accession>
<dbReference type="Proteomes" id="UP001362999">
    <property type="component" value="Unassembled WGS sequence"/>
</dbReference>
<keyword evidence="2" id="KW-1185">Reference proteome</keyword>
<sequence>MSLLVTARSDFRRSIEESDIFFVQETHLRPDQRDMVRSFEGYDSFSMSRKMPDGQDTYGGVYALARKSLNAKLDAERSSPDILVLRVGNMHFINAYVAGDHSSASRHFADWQALHPWDTFSVLIREMSDAGMAFSVHGDLNGRSGALCPDHPEHPPRIVEDLVVNAQGRKLAKFREDNNLRMANGCTTIPGDHHKFTFFGRVDDSTNEGKSTVDYGALNLFTTNC</sequence>
<dbReference type="EMBL" id="JAWWNJ010000152">
    <property type="protein sequence ID" value="KAK6981259.1"/>
    <property type="molecule type" value="Genomic_DNA"/>
</dbReference>
<protein>
    <recommendedName>
        <fullName evidence="3">Endonuclease/exonuclease/phosphatase domain-containing protein</fullName>
    </recommendedName>
</protein>
<evidence type="ECO:0000313" key="1">
    <source>
        <dbReference type="EMBL" id="KAK6981259.1"/>
    </source>
</evidence>
<evidence type="ECO:0008006" key="3">
    <source>
        <dbReference type="Google" id="ProtNLM"/>
    </source>
</evidence>
<reference evidence="1 2" key="1">
    <citation type="journal article" date="2024" name="J Genomics">
        <title>Draft genome sequencing and assembly of Favolaschia claudopus CIRM-BRFM 2984 isolated from oak limbs.</title>
        <authorList>
            <person name="Navarro D."/>
            <person name="Drula E."/>
            <person name="Chaduli D."/>
            <person name="Cazenave R."/>
            <person name="Ahrendt S."/>
            <person name="Wang J."/>
            <person name="Lipzen A."/>
            <person name="Daum C."/>
            <person name="Barry K."/>
            <person name="Grigoriev I.V."/>
            <person name="Favel A."/>
            <person name="Rosso M.N."/>
            <person name="Martin F."/>
        </authorList>
    </citation>
    <scope>NUCLEOTIDE SEQUENCE [LARGE SCALE GENOMIC DNA]</scope>
    <source>
        <strain evidence="1 2">CIRM-BRFM 2984</strain>
    </source>
</reference>
<dbReference type="Gene3D" id="3.60.10.10">
    <property type="entry name" value="Endonuclease/exonuclease/phosphatase"/>
    <property type="match status" value="1"/>
</dbReference>
<evidence type="ECO:0000313" key="2">
    <source>
        <dbReference type="Proteomes" id="UP001362999"/>
    </source>
</evidence>